<dbReference type="EMBL" id="CP070499">
    <property type="protein sequence ID" value="QSB15249.1"/>
    <property type="molecule type" value="Genomic_DNA"/>
</dbReference>
<keyword evidence="2" id="KW-0547">Nucleotide-binding</keyword>
<dbReference type="Pfam" id="PF09587">
    <property type="entry name" value="PGA_cap"/>
    <property type="match status" value="1"/>
</dbReference>
<dbReference type="RefSeq" id="WP_239677432.1">
    <property type="nucleotide sequence ID" value="NZ_CP070499.1"/>
</dbReference>
<dbReference type="InterPro" id="IPR019079">
    <property type="entry name" value="Capsule_synth_CapA"/>
</dbReference>
<dbReference type="SUPFAM" id="SSF51604">
    <property type="entry name" value="Enolase C-terminal domain-like"/>
    <property type="match status" value="1"/>
</dbReference>
<name>A0A895YI90_9ACTN</name>
<dbReference type="Gene3D" id="3.60.21.10">
    <property type="match status" value="1"/>
</dbReference>
<dbReference type="SUPFAM" id="SSF56300">
    <property type="entry name" value="Metallo-dependent phosphatases"/>
    <property type="match status" value="1"/>
</dbReference>
<dbReference type="SMART" id="SM00854">
    <property type="entry name" value="PGA_cap"/>
    <property type="match status" value="1"/>
</dbReference>
<dbReference type="PANTHER" id="PTHR33393:SF13">
    <property type="entry name" value="PGA BIOSYNTHESIS PROTEIN CAPA"/>
    <property type="match status" value="1"/>
</dbReference>
<dbReference type="InterPro" id="IPR005479">
    <property type="entry name" value="CPAse_ATP-bd"/>
</dbReference>
<dbReference type="GO" id="GO:0046872">
    <property type="term" value="F:metal ion binding"/>
    <property type="evidence" value="ECO:0007669"/>
    <property type="project" value="InterPro"/>
</dbReference>
<dbReference type="PROSITE" id="PS50975">
    <property type="entry name" value="ATP_GRASP"/>
    <property type="match status" value="1"/>
</dbReference>
<dbReference type="Gene3D" id="3.30.470.20">
    <property type="entry name" value="ATP-grasp fold, B domain"/>
    <property type="match status" value="2"/>
</dbReference>
<evidence type="ECO:0000313" key="5">
    <source>
        <dbReference type="EMBL" id="QSB15249.1"/>
    </source>
</evidence>
<dbReference type="Pfam" id="PF02786">
    <property type="entry name" value="CPSase_L_D2"/>
    <property type="match status" value="1"/>
</dbReference>
<dbReference type="InterPro" id="IPR052169">
    <property type="entry name" value="CW_Biosynth-Accessory"/>
</dbReference>
<evidence type="ECO:0000259" key="4">
    <source>
        <dbReference type="PROSITE" id="PS50975"/>
    </source>
</evidence>
<dbReference type="Gene3D" id="3.20.20.120">
    <property type="entry name" value="Enolase-like C-terminal domain"/>
    <property type="match status" value="1"/>
</dbReference>
<dbReference type="Pfam" id="PF13378">
    <property type="entry name" value="MR_MLE_C"/>
    <property type="match status" value="1"/>
</dbReference>
<evidence type="ECO:0000313" key="6">
    <source>
        <dbReference type="Proteomes" id="UP000662857"/>
    </source>
</evidence>
<comment type="similarity">
    <text evidence="1">Belongs to the CapA family.</text>
</comment>
<sequence length="1458" mass="156818">MEISLTRVRAVRYQMPLKRAYGTARGVTTAGVNFLLVLGAEGSGQPFEGLGECQPRHALTGDGGKDRVSAWQFLCAATDALAGRRLRFDGPAEAVASVRSAMAELNPIAVAHAEEQDRDRPFRGTLLGIETALLDVVSHALGIQLADLLGRQRDDIGISISTISSSNDLAQVKEKTIKQVRFPMTRVKGTGDIAYDLSLLGVVTEANRSVGRERPIWIDINEALDYDGAVRLLTEIADRMGRGELPASIVVEGMLPKRDVDQLPQLQRVADERCQALGSDQPLDLRVMPDEGMWDVDDLTRLNALGGCRAINIKAPKAGGLLASLDLANAAVAADPEVHVCIGGMVGTSDVTAWALHSLARALPRVDYLTTVPPQNVQERISEPLAKYHAKDSNIIARQTTPGLGTRLRWDKLAPYVEATYEAATAAAGPLAQVDGPEPEPISASELPDLSGVAFKTLVFGGDTSLGDVYVDRAGGSLRHRLDENPMSFVADLQPLVADHDALILNLETVLADHPVSPFEGDKPYLGWDSPQRTIDCLTRLGVDAVSLANNHTMDYGAEHLLATKQQLEAAGIQAFGAGASGAEAAEPLTLRLDFDGVERRVHVIGAMQIQAKLRDQYQFYAGSRQPGVHSMAIQRVATAITELRRTDPSSLIVVFPHWGRNYQWVNEAQQRAAAAFVDAGADLIIGHGAHMLQQCSFGRQHAVVYSLGNFQFNWGGRFDKHDAPPYGLVARVNAGVRAGGWVVDLRLYPITSDNRATNHRPSPVDEASFEALWSALVSHDLDHSFQRLAHRGRDEYGFYLGYAFTTAAVTPTTDPGANGENVYDDPESTALLRMLDQRLLPSLLIAKEAELDGASIDWLASDTFVASLGEQRLLFKGNRCLESVPATKVVRDKGILKRLLNDAGVSTAPGGVAQSLADAEDLFRTLDGPVVVKPAMGDRGAGVSVNVTDIDHLRAAYDRADAEGGVLVERFVAGTEFRCVATNHECVAVCGRDAPNVIGDGVHTIAQLIDTKNQRRRRNPHLQNRPIRVNDNLDTLLSRAGLSLASIPGKDDKVYVGGAANFSVGGDSIDYSDEVPEVLKQTAVAAVKAVPGLNWGGVDAILRPGQDGDREEVYVLEINVNAGIGGFHYPLYGRPRNLARSIWQLRRGRVADFGAEQRTVGDGIGKAGRRPGTMSPTAFAHRDASATVTIKDLLSDYLTTGKVAYEDLAPDLRRLAGDQDQLIFGCAGTADLSLVAQVINRRGQLRRLLRLAEIRIPKGQPVSSVVDLSARLAQFDTPVALLPARGGAGWRAGTVLAPSAGPDEINAAWDGLADEAGFLQSRRPGLRVRVLATDREAYAFVLPAGTAAALLTPEVVPSLARSAAQAVRAIPELRWAAVDLLAPVRTAGGLNAQRVTVEGLTTTPTFSPDDQVVAGSIAGFFDAVLPAGFVRRRPQPRRLRMPWQRTSADRVTGTDRS</sequence>
<accession>A0A895YI90</accession>
<dbReference type="InterPro" id="IPR029065">
    <property type="entry name" value="Enolase_C-like"/>
</dbReference>
<feature type="domain" description="ATP-grasp" evidence="4">
    <location>
        <begin position="898"/>
        <end position="1148"/>
    </location>
</feature>
<dbReference type="InterPro" id="IPR011761">
    <property type="entry name" value="ATP-grasp"/>
</dbReference>
<dbReference type="SUPFAM" id="SSF56059">
    <property type="entry name" value="Glutathione synthetase ATP-binding domain-like"/>
    <property type="match status" value="2"/>
</dbReference>
<keyword evidence="2" id="KW-0067">ATP-binding</keyword>
<dbReference type="PANTHER" id="PTHR33393">
    <property type="entry name" value="POLYGLUTAMINE SYNTHESIS ACCESSORY PROTEIN RV0574C-RELATED"/>
    <property type="match status" value="1"/>
</dbReference>
<organism evidence="5 6">
    <name type="scientific">Natronosporangium hydrolyticum</name>
    <dbReference type="NCBI Taxonomy" id="2811111"/>
    <lineage>
        <taxon>Bacteria</taxon>
        <taxon>Bacillati</taxon>
        <taxon>Actinomycetota</taxon>
        <taxon>Actinomycetes</taxon>
        <taxon>Micromonosporales</taxon>
        <taxon>Micromonosporaceae</taxon>
        <taxon>Natronosporangium</taxon>
    </lineage>
</organism>
<dbReference type="InterPro" id="IPR029017">
    <property type="entry name" value="Enolase-like_N"/>
</dbReference>
<gene>
    <name evidence="5" type="ORF">JQS43_02470</name>
</gene>
<reference evidence="5" key="1">
    <citation type="submission" date="2021-02" db="EMBL/GenBank/DDBJ databases">
        <title>Natrosporangium hydrolyticum gen. nov., sp. nov, a haloalkaliphilic actinobacterium from a soda solonchak soil.</title>
        <authorList>
            <person name="Sorokin D.Y."/>
            <person name="Khijniak T.V."/>
            <person name="Zakharycheva A.P."/>
            <person name="Boueva O.V."/>
            <person name="Ariskina E.V."/>
            <person name="Hahnke R.L."/>
            <person name="Bunk B."/>
            <person name="Sproer C."/>
            <person name="Schumann P."/>
            <person name="Evtushenko L.I."/>
            <person name="Kublanov I.V."/>
        </authorList>
    </citation>
    <scope>NUCLEOTIDE SEQUENCE</scope>
    <source>
        <strain evidence="5">DSM 106523</strain>
    </source>
</reference>
<dbReference type="SUPFAM" id="SSF54826">
    <property type="entry name" value="Enolase N-terminal domain-like"/>
    <property type="match status" value="1"/>
</dbReference>
<dbReference type="InterPro" id="IPR029052">
    <property type="entry name" value="Metallo-depent_PP-like"/>
</dbReference>
<feature type="region of interest" description="Disordered" evidence="3">
    <location>
        <begin position="1437"/>
        <end position="1458"/>
    </location>
</feature>
<evidence type="ECO:0000256" key="1">
    <source>
        <dbReference type="ARBA" id="ARBA00005662"/>
    </source>
</evidence>
<proteinExistence type="inferred from homology"/>
<dbReference type="Gene3D" id="3.30.390.10">
    <property type="entry name" value="Enolase-like, N-terminal domain"/>
    <property type="match status" value="1"/>
</dbReference>
<evidence type="ECO:0000256" key="3">
    <source>
        <dbReference type="SAM" id="MobiDB-lite"/>
    </source>
</evidence>
<protein>
    <submittedName>
        <fullName evidence="5">CapA family protein</fullName>
    </submittedName>
</protein>
<dbReference type="KEGG" id="nhy:JQS43_02470"/>
<dbReference type="Proteomes" id="UP000662857">
    <property type="component" value="Chromosome"/>
</dbReference>
<keyword evidence="6" id="KW-1185">Reference proteome</keyword>
<dbReference type="GO" id="GO:0005524">
    <property type="term" value="F:ATP binding"/>
    <property type="evidence" value="ECO:0007669"/>
    <property type="project" value="UniProtKB-UniRule"/>
</dbReference>
<evidence type="ECO:0000256" key="2">
    <source>
        <dbReference type="PROSITE-ProRule" id="PRU00409"/>
    </source>
</evidence>
<dbReference type="InterPro" id="IPR036849">
    <property type="entry name" value="Enolase-like_C_sf"/>
</dbReference>